<name>A0A292ZBZ5_SPHSA</name>
<dbReference type="EMBL" id="BEWI01000030">
    <property type="protein sequence ID" value="GAY20400.1"/>
    <property type="molecule type" value="Genomic_DNA"/>
</dbReference>
<evidence type="ECO:0000256" key="11">
    <source>
        <dbReference type="PROSITE-ProRule" id="PRU01360"/>
    </source>
</evidence>
<sequence length="752" mass="81146">MSGNRSNIVRFTSTACTAAMIAMAFNSQAHAQDAVPPAAEAGTDSSDIVVTATRRAEPLQKVPIAISVVGGDILRSENRAGLQGISAIVPSLNFRNTASAKDQALFIRGLGTVSTSPGVEPTVSTVIDGVVLARQGQASMDLMDIDHIEVLRGPQGTLFGKNASVGAVNIVTRAPGDELHGFFDLGYYTGGDEWRARAGVSGPLGEKVAFSLTGAYSHYDGNVRNVFDNSTVNGFRNAGVRGKLQFKPTEDLTITLIGDYADARNTTPQGVVSSTTLIAYPTNAVTNFPALATAVAPVVPSAENRSINSNYFTNAEDKNYGLSAQIDWNIGDYTLTSITAWRGWKNDQAQDQDRLPRATTAFAQQHDIGNLHFDQYSQELRLASPKGQFIDYQVGLFYFQGDDMERYQRTTTLGTGASFVGVANYSVSNKSYAGFGEANLHFTDRFRGTLGGRVTRDELTYSFARTSTSPTPVTGIQTAFTAGGDTSNTGFSGRAGVQYDLTPKAMAYFTYGRGYKGPAYNVAFSMLPQDTSALSPETSNSFEVGLKSRFFNDMVRFNIAAFLDKFKNYQVNFFDTFNGNPVTRLINAGKVSTRGVEVDVALQPSRALTLSAGGAYTDARVDDFTCPVGAAASCQINGQPLPYAPKWKGNVRASYEMPLSGDLSIRLTTDANAQSKVQYSINQTPTTEQSAFGIWNASLGLLGGDRWELNFVVKNITDKSYSTNLGTFGQGVVRFVPRDDRRYVGANFHFAY</sequence>
<comment type="subcellular location">
    <subcellularLocation>
        <location evidence="1 11">Cell outer membrane</location>
        <topology evidence="1 11">Multi-pass membrane protein</topology>
    </subcellularLocation>
</comment>
<dbReference type="Proteomes" id="UP000221538">
    <property type="component" value="Unassembled WGS sequence"/>
</dbReference>
<keyword evidence="2 11" id="KW-0813">Transport</keyword>
<dbReference type="PANTHER" id="PTHR32552">
    <property type="entry name" value="FERRICHROME IRON RECEPTOR-RELATED"/>
    <property type="match status" value="1"/>
</dbReference>
<keyword evidence="16" id="KW-0675">Receptor</keyword>
<dbReference type="CDD" id="cd01347">
    <property type="entry name" value="ligand_gated_channel"/>
    <property type="match status" value="1"/>
</dbReference>
<accession>A0A292ZBZ5</accession>
<evidence type="ECO:0000256" key="12">
    <source>
        <dbReference type="RuleBase" id="RU003357"/>
    </source>
</evidence>
<keyword evidence="8 12" id="KW-0798">TonB box</keyword>
<comment type="caution">
    <text evidence="16">The sequence shown here is derived from an EMBL/GenBank/DDBJ whole genome shotgun (WGS) entry which is preliminary data.</text>
</comment>
<feature type="domain" description="TonB-dependent receptor plug" evidence="15">
    <location>
        <begin position="59"/>
        <end position="166"/>
    </location>
</feature>
<keyword evidence="7" id="KW-0406">Ion transport</keyword>
<evidence type="ECO:0000259" key="14">
    <source>
        <dbReference type="Pfam" id="PF00593"/>
    </source>
</evidence>
<evidence type="ECO:0000256" key="6">
    <source>
        <dbReference type="ARBA" id="ARBA00023004"/>
    </source>
</evidence>
<keyword evidence="9 11" id="KW-0472">Membrane</keyword>
<feature type="domain" description="TonB-dependent receptor-like beta-barrel" evidence="14">
    <location>
        <begin position="304"/>
        <end position="716"/>
    </location>
</feature>
<dbReference type="Pfam" id="PF00593">
    <property type="entry name" value="TonB_dep_Rec_b-barrel"/>
    <property type="match status" value="1"/>
</dbReference>
<protein>
    <submittedName>
        <fullName evidence="16">TonB-dependent receptor</fullName>
    </submittedName>
</protein>
<dbReference type="Pfam" id="PF07715">
    <property type="entry name" value="Plug"/>
    <property type="match status" value="1"/>
</dbReference>
<keyword evidence="13" id="KW-0732">Signal</keyword>
<evidence type="ECO:0000256" key="1">
    <source>
        <dbReference type="ARBA" id="ARBA00004571"/>
    </source>
</evidence>
<keyword evidence="10 11" id="KW-0998">Cell outer membrane</keyword>
<dbReference type="GO" id="GO:0006826">
    <property type="term" value="P:iron ion transport"/>
    <property type="evidence" value="ECO:0007669"/>
    <property type="project" value="UniProtKB-KW"/>
</dbReference>
<dbReference type="PROSITE" id="PS52016">
    <property type="entry name" value="TONB_DEPENDENT_REC_3"/>
    <property type="match status" value="1"/>
</dbReference>
<dbReference type="AlphaFoldDB" id="A0A292ZBZ5"/>
<comment type="similarity">
    <text evidence="11 12">Belongs to the TonB-dependent receptor family.</text>
</comment>
<dbReference type="InterPro" id="IPR036942">
    <property type="entry name" value="Beta-barrel_TonB_sf"/>
</dbReference>
<evidence type="ECO:0000313" key="17">
    <source>
        <dbReference type="Proteomes" id="UP000221538"/>
    </source>
</evidence>
<dbReference type="SUPFAM" id="SSF56935">
    <property type="entry name" value="Porins"/>
    <property type="match status" value="1"/>
</dbReference>
<dbReference type="InterPro" id="IPR039426">
    <property type="entry name" value="TonB-dep_rcpt-like"/>
</dbReference>
<evidence type="ECO:0000256" key="13">
    <source>
        <dbReference type="SAM" id="SignalP"/>
    </source>
</evidence>
<dbReference type="Gene3D" id="2.40.170.20">
    <property type="entry name" value="TonB-dependent receptor, beta-barrel domain"/>
    <property type="match status" value="1"/>
</dbReference>
<dbReference type="GO" id="GO:0009279">
    <property type="term" value="C:cell outer membrane"/>
    <property type="evidence" value="ECO:0007669"/>
    <property type="project" value="UniProtKB-SubCell"/>
</dbReference>
<dbReference type="InterPro" id="IPR000531">
    <property type="entry name" value="Beta-barrel_TonB"/>
</dbReference>
<evidence type="ECO:0000256" key="7">
    <source>
        <dbReference type="ARBA" id="ARBA00023065"/>
    </source>
</evidence>
<evidence type="ECO:0000256" key="8">
    <source>
        <dbReference type="ARBA" id="ARBA00023077"/>
    </source>
</evidence>
<dbReference type="PANTHER" id="PTHR32552:SF81">
    <property type="entry name" value="TONB-DEPENDENT OUTER MEMBRANE RECEPTOR"/>
    <property type="match status" value="1"/>
</dbReference>
<dbReference type="InterPro" id="IPR012910">
    <property type="entry name" value="Plug_dom"/>
</dbReference>
<evidence type="ECO:0000259" key="15">
    <source>
        <dbReference type="Pfam" id="PF07715"/>
    </source>
</evidence>
<proteinExistence type="inferred from homology"/>
<reference evidence="16 17" key="1">
    <citation type="journal article" date="2013" name="Biodegradation">
        <title>Occurrence of 4-tert-butylphenol (4-t-BP) biodegradation in an aquatic sample caused by the presence of Spirodela polyrrhiza and isolation of a 4-t-BP-utilizing bacterium.</title>
        <authorList>
            <person name="Ogata Y."/>
            <person name="Toyama T."/>
            <person name="Yu N."/>
            <person name="Wang X."/>
            <person name="Sei K."/>
            <person name="Ike M."/>
        </authorList>
    </citation>
    <scope>NUCLEOTIDE SEQUENCE [LARGE SCALE GENOMIC DNA]</scope>
    <source>
        <strain evidence="16 17">OMI</strain>
    </source>
</reference>
<evidence type="ECO:0000256" key="10">
    <source>
        <dbReference type="ARBA" id="ARBA00023237"/>
    </source>
</evidence>
<reference evidence="16 17" key="2">
    <citation type="journal article" date="2013" name="Environ. Sci. Technol.">
        <title>The 4-tert-butylphenol-utilizing bacterium Sphingobium fuliginis OMI can degrade bisphenols via phenolic ring hydroxylation and meta-cleavage pathway.</title>
        <authorList>
            <person name="Ogata Y."/>
            <person name="Goda S."/>
            <person name="Toyama T."/>
            <person name="Sei K."/>
            <person name="Ike M."/>
        </authorList>
    </citation>
    <scope>NUCLEOTIDE SEQUENCE [LARGE SCALE GENOMIC DNA]</scope>
    <source>
        <strain evidence="16 17">OMI</strain>
    </source>
</reference>
<gene>
    <name evidence="16" type="ORF">SFOMI_0924</name>
</gene>
<keyword evidence="3 11" id="KW-1134">Transmembrane beta strand</keyword>
<keyword evidence="5 11" id="KW-0812">Transmembrane</keyword>
<organism evidence="16 17">
    <name type="scientific">Sphingobium fuliginis (strain ATCC 27551)</name>
    <dbReference type="NCBI Taxonomy" id="336203"/>
    <lineage>
        <taxon>Bacteria</taxon>
        <taxon>Pseudomonadati</taxon>
        <taxon>Pseudomonadota</taxon>
        <taxon>Alphaproteobacteria</taxon>
        <taxon>Sphingomonadales</taxon>
        <taxon>Sphingomonadaceae</taxon>
        <taxon>Sphingobium</taxon>
    </lineage>
</organism>
<evidence type="ECO:0000256" key="5">
    <source>
        <dbReference type="ARBA" id="ARBA00022692"/>
    </source>
</evidence>
<evidence type="ECO:0000256" key="9">
    <source>
        <dbReference type="ARBA" id="ARBA00023136"/>
    </source>
</evidence>
<evidence type="ECO:0000256" key="2">
    <source>
        <dbReference type="ARBA" id="ARBA00022448"/>
    </source>
</evidence>
<feature type="signal peptide" evidence="13">
    <location>
        <begin position="1"/>
        <end position="31"/>
    </location>
</feature>
<evidence type="ECO:0000256" key="3">
    <source>
        <dbReference type="ARBA" id="ARBA00022452"/>
    </source>
</evidence>
<keyword evidence="6" id="KW-0408">Iron</keyword>
<evidence type="ECO:0000313" key="16">
    <source>
        <dbReference type="EMBL" id="GAY20400.1"/>
    </source>
</evidence>
<feature type="chain" id="PRO_5012877913" evidence="13">
    <location>
        <begin position="32"/>
        <end position="752"/>
    </location>
</feature>
<evidence type="ECO:0000256" key="4">
    <source>
        <dbReference type="ARBA" id="ARBA00022496"/>
    </source>
</evidence>
<keyword evidence="4" id="KW-0410">Iron transport</keyword>
<dbReference type="RefSeq" id="WP_255308805.1">
    <property type="nucleotide sequence ID" value="NZ_BEWI01000030.1"/>
</dbReference>